<dbReference type="AlphaFoldDB" id="A0A9P7ZCV0"/>
<reference evidence="1" key="1">
    <citation type="journal article" date="2021" name="IMA Fungus">
        <title>Genomic characterization of three marine fungi, including Emericellopsis atlantica sp. nov. with signatures of a generalist lifestyle and marine biomass degradation.</title>
        <authorList>
            <person name="Hagestad O.C."/>
            <person name="Hou L."/>
            <person name="Andersen J.H."/>
            <person name="Hansen E.H."/>
            <person name="Altermark B."/>
            <person name="Li C."/>
            <person name="Kuhnert E."/>
            <person name="Cox R.J."/>
            <person name="Crous P.W."/>
            <person name="Spatafora J.W."/>
            <person name="Lail K."/>
            <person name="Amirebrahimi M."/>
            <person name="Lipzen A."/>
            <person name="Pangilinan J."/>
            <person name="Andreopoulos W."/>
            <person name="Hayes R.D."/>
            <person name="Ng V."/>
            <person name="Grigoriev I.V."/>
            <person name="Jackson S.A."/>
            <person name="Sutton T.D.S."/>
            <person name="Dobson A.D.W."/>
            <person name="Rama T."/>
        </authorList>
    </citation>
    <scope>NUCLEOTIDE SEQUENCE</scope>
    <source>
        <strain evidence="1">TS7</strain>
    </source>
</reference>
<proteinExistence type="predicted"/>
<dbReference type="PANTHER" id="PTHR34144">
    <property type="entry name" value="CHROMOSOME 8, WHOLE GENOME SHOTGUN SEQUENCE"/>
    <property type="match status" value="1"/>
</dbReference>
<sequence length="420" mass="46805">MLIRPVRLRRLPLLRIIIALLTLLLLDALLLVASRPAAPASLSSPVSPRHTAENGGDIFIASIHRDSAPLLHASWSDALLRLVEALGQDSSVHVSIAEAYSSDGTRNELRQLQLGLERLGASNTFTYGMTGHELATLVDNPPVPRNMKGGWLWLERERQWAFRETPLLASLRNEALVPLRRLQQEEGRTFDRILWVDDHAIFEPDDVVELLNTRGGNYTTACATTLDPSSRLAEATATRDDQGNPILSSRWPWFLSPTSRAAVQKGAPVAVRSCWGGLVAMNAAPFYDNDVNLAFRAIDDSLADKRIEADETCLLQVDRAGARGVWMNPSVRLARTPEEYDRVRRGQVPWQSVVLGSWANRLGRWFSASAVDADLRSRVQAWSRGVPGRSPDRYEPGVHCLFDGTRVVRRKPILRLPWQA</sequence>
<dbReference type="PANTHER" id="PTHR34144:SF7">
    <property type="entry name" value="EXPORT PROTEIN (CAP59), PUTATIVE (AFU_ORTHOLOGUE AFUA_7G05020)-RELATED"/>
    <property type="match status" value="1"/>
</dbReference>
<keyword evidence="2" id="KW-1185">Reference proteome</keyword>
<name>A0A9P7ZCV0_9HYPO</name>
<gene>
    <name evidence="1" type="ORF">F5Z01DRAFT_678492</name>
</gene>
<dbReference type="EMBL" id="MU251295">
    <property type="protein sequence ID" value="KAG9249655.1"/>
    <property type="molecule type" value="Genomic_DNA"/>
</dbReference>
<dbReference type="RefSeq" id="XP_046113579.1">
    <property type="nucleotide sequence ID" value="XM_046265450.1"/>
</dbReference>
<dbReference type="InterPro" id="IPR021047">
    <property type="entry name" value="Mannosyltransferase_CMT1"/>
</dbReference>
<dbReference type="Proteomes" id="UP000887229">
    <property type="component" value="Unassembled WGS sequence"/>
</dbReference>
<comment type="caution">
    <text evidence="1">The sequence shown here is derived from an EMBL/GenBank/DDBJ whole genome shotgun (WGS) entry which is preliminary data.</text>
</comment>
<evidence type="ECO:0000313" key="1">
    <source>
        <dbReference type="EMBL" id="KAG9249655.1"/>
    </source>
</evidence>
<dbReference type="OrthoDB" id="262547at2759"/>
<dbReference type="Pfam" id="PF11735">
    <property type="entry name" value="CAP59_mtransfer"/>
    <property type="match status" value="1"/>
</dbReference>
<dbReference type="GeneID" id="70296353"/>
<evidence type="ECO:0000313" key="2">
    <source>
        <dbReference type="Proteomes" id="UP000887229"/>
    </source>
</evidence>
<organism evidence="1 2">
    <name type="scientific">Emericellopsis atlantica</name>
    <dbReference type="NCBI Taxonomy" id="2614577"/>
    <lineage>
        <taxon>Eukaryota</taxon>
        <taxon>Fungi</taxon>
        <taxon>Dikarya</taxon>
        <taxon>Ascomycota</taxon>
        <taxon>Pezizomycotina</taxon>
        <taxon>Sordariomycetes</taxon>
        <taxon>Hypocreomycetidae</taxon>
        <taxon>Hypocreales</taxon>
        <taxon>Bionectriaceae</taxon>
        <taxon>Emericellopsis</taxon>
    </lineage>
</organism>
<protein>
    <submittedName>
        <fullName evidence="1">Polysaccharide export protein</fullName>
    </submittedName>
</protein>
<accession>A0A9P7ZCV0</accession>